<comment type="catalytic activity">
    <reaction evidence="7">
        <text>an N-acyl-L-alpha-aminoacyl-tRNA + H2O = an N-acyl-L-amino acid + a tRNA + H(+)</text>
        <dbReference type="Rhea" id="RHEA:54448"/>
        <dbReference type="Rhea" id="RHEA-COMP:10123"/>
        <dbReference type="Rhea" id="RHEA-COMP:13883"/>
        <dbReference type="ChEBI" id="CHEBI:15377"/>
        <dbReference type="ChEBI" id="CHEBI:15378"/>
        <dbReference type="ChEBI" id="CHEBI:59874"/>
        <dbReference type="ChEBI" id="CHEBI:78442"/>
        <dbReference type="ChEBI" id="CHEBI:138191"/>
        <dbReference type="EC" id="3.1.1.29"/>
    </reaction>
</comment>
<dbReference type="InterPro" id="IPR018171">
    <property type="entry name" value="Pept_tRNA_hydro_CS"/>
</dbReference>
<keyword evidence="2" id="KW-0820">tRNA-binding</keyword>
<evidence type="ECO:0000256" key="7">
    <source>
        <dbReference type="RuleBase" id="RU000673"/>
    </source>
</evidence>
<proteinExistence type="inferred from homology"/>
<protein>
    <recommendedName>
        <fullName evidence="6 7">Peptidyl-tRNA hydrolase</fullName>
        <ecNumber evidence="1 7">3.1.1.29</ecNumber>
    </recommendedName>
</protein>
<evidence type="ECO:0000256" key="4">
    <source>
        <dbReference type="ARBA" id="ARBA00022884"/>
    </source>
</evidence>
<keyword evidence="4" id="KW-0694">RNA-binding</keyword>
<dbReference type="Proteomes" id="UP000178758">
    <property type="component" value="Unassembled WGS sequence"/>
</dbReference>
<dbReference type="PANTHER" id="PTHR17224">
    <property type="entry name" value="PEPTIDYL-TRNA HYDROLASE"/>
    <property type="match status" value="1"/>
</dbReference>
<dbReference type="EC" id="3.1.1.29" evidence="1 7"/>
<dbReference type="EMBL" id="MEZJ01000027">
    <property type="protein sequence ID" value="OGD53725.1"/>
    <property type="molecule type" value="Genomic_DNA"/>
</dbReference>
<evidence type="ECO:0000256" key="2">
    <source>
        <dbReference type="ARBA" id="ARBA00022555"/>
    </source>
</evidence>
<dbReference type="PANTHER" id="PTHR17224:SF1">
    <property type="entry name" value="PEPTIDYL-TRNA HYDROLASE"/>
    <property type="match status" value="1"/>
</dbReference>
<dbReference type="GO" id="GO:0000049">
    <property type="term" value="F:tRNA binding"/>
    <property type="evidence" value="ECO:0007669"/>
    <property type="project" value="UniProtKB-KW"/>
</dbReference>
<gene>
    <name evidence="9" type="ORF">A3J78_00695</name>
</gene>
<dbReference type="InterPro" id="IPR036416">
    <property type="entry name" value="Pept_tRNA_hydro_sf"/>
</dbReference>
<name>A0A1F5DF55_9BACT</name>
<dbReference type="Gene3D" id="3.40.50.1470">
    <property type="entry name" value="Peptidyl-tRNA hydrolase"/>
    <property type="match status" value="1"/>
</dbReference>
<evidence type="ECO:0000256" key="5">
    <source>
        <dbReference type="ARBA" id="ARBA00038063"/>
    </source>
</evidence>
<organism evidence="9 10">
    <name type="scientific">Candidatus Beckwithbacteria bacterium RBG_13_35_6</name>
    <dbReference type="NCBI Taxonomy" id="1797456"/>
    <lineage>
        <taxon>Bacteria</taxon>
        <taxon>Candidatus Beckwithiibacteriota</taxon>
    </lineage>
</organism>
<dbReference type="NCBIfam" id="TIGR00447">
    <property type="entry name" value="pth"/>
    <property type="match status" value="1"/>
</dbReference>
<evidence type="ECO:0000256" key="8">
    <source>
        <dbReference type="RuleBase" id="RU004320"/>
    </source>
</evidence>
<dbReference type="GO" id="GO:0004045">
    <property type="term" value="F:peptidyl-tRNA hydrolase activity"/>
    <property type="evidence" value="ECO:0007669"/>
    <property type="project" value="UniProtKB-EC"/>
</dbReference>
<comment type="similarity">
    <text evidence="5 8">Belongs to the PTH family.</text>
</comment>
<evidence type="ECO:0000313" key="9">
    <source>
        <dbReference type="EMBL" id="OGD53725.1"/>
    </source>
</evidence>
<dbReference type="AlphaFoldDB" id="A0A1F5DF55"/>
<dbReference type="InterPro" id="IPR001328">
    <property type="entry name" value="Pept_tRNA_hydro"/>
</dbReference>
<sequence>MPNWPNLANKMKVIIGLGNPGETYRNTRHNVGFMTVELIMQKLKIKMQNDPTTSRCGADNLKFKNNSKFKAEICKTGNILLVKPQTFMNKSGGAVAKILRYYDIKTLRNLHVVHDDLDIKLGENKIQFGKGPKLHKGITSIEQQLKTKDFWRVRIGVENRGEPRLTQDASAGKDYVLQNFTSQENIILEKVIAEVSSKLLNLSK</sequence>
<evidence type="ECO:0000256" key="1">
    <source>
        <dbReference type="ARBA" id="ARBA00013260"/>
    </source>
</evidence>
<evidence type="ECO:0000256" key="6">
    <source>
        <dbReference type="ARBA" id="ARBA00050038"/>
    </source>
</evidence>
<evidence type="ECO:0000256" key="3">
    <source>
        <dbReference type="ARBA" id="ARBA00022801"/>
    </source>
</evidence>
<comment type="caution">
    <text evidence="9">The sequence shown here is derived from an EMBL/GenBank/DDBJ whole genome shotgun (WGS) entry which is preliminary data.</text>
</comment>
<dbReference type="PROSITE" id="PS01195">
    <property type="entry name" value="PEPT_TRNA_HYDROL_1"/>
    <property type="match status" value="1"/>
</dbReference>
<accession>A0A1F5DF55</accession>
<evidence type="ECO:0000313" key="10">
    <source>
        <dbReference type="Proteomes" id="UP000178758"/>
    </source>
</evidence>
<dbReference type="Pfam" id="PF01195">
    <property type="entry name" value="Pept_tRNA_hydro"/>
    <property type="match status" value="1"/>
</dbReference>
<dbReference type="CDD" id="cd00462">
    <property type="entry name" value="PTH"/>
    <property type="match status" value="1"/>
</dbReference>
<dbReference type="SUPFAM" id="SSF53178">
    <property type="entry name" value="Peptidyl-tRNA hydrolase-like"/>
    <property type="match status" value="1"/>
</dbReference>
<reference evidence="9 10" key="1">
    <citation type="journal article" date="2016" name="Nat. Commun.">
        <title>Thousands of microbial genomes shed light on interconnected biogeochemical processes in an aquifer system.</title>
        <authorList>
            <person name="Anantharaman K."/>
            <person name="Brown C.T."/>
            <person name="Hug L.A."/>
            <person name="Sharon I."/>
            <person name="Castelle C.J."/>
            <person name="Probst A.J."/>
            <person name="Thomas B.C."/>
            <person name="Singh A."/>
            <person name="Wilkins M.J."/>
            <person name="Karaoz U."/>
            <person name="Brodie E.L."/>
            <person name="Williams K.H."/>
            <person name="Hubbard S.S."/>
            <person name="Banfield J.F."/>
        </authorList>
    </citation>
    <scope>NUCLEOTIDE SEQUENCE [LARGE SCALE GENOMIC DNA]</scope>
</reference>
<keyword evidence="3 7" id="KW-0378">Hydrolase</keyword>